<dbReference type="AlphaFoldDB" id="A0A1F7WTP3"/>
<proteinExistence type="predicted"/>
<organism evidence="1 2">
    <name type="scientific">Candidatus Wallbacteria bacterium GWC2_49_35</name>
    <dbReference type="NCBI Taxonomy" id="1817813"/>
    <lineage>
        <taxon>Bacteria</taxon>
        <taxon>Candidatus Walliibacteriota</taxon>
    </lineage>
</organism>
<gene>
    <name evidence="1" type="ORF">A2008_04915</name>
</gene>
<evidence type="ECO:0000313" key="2">
    <source>
        <dbReference type="Proteomes" id="UP000178735"/>
    </source>
</evidence>
<dbReference type="PANTHER" id="PTHR32329">
    <property type="entry name" value="BIFUNCTIONAL PROTEIN [INCLUDES 2-HYDROXYACYL-COA DEHYDRATASE (N-TER) AND ITS ACTIVATOR DOMAIN (C_TERM)-RELATED"/>
    <property type="match status" value="1"/>
</dbReference>
<protein>
    <recommendedName>
        <fullName evidence="3">CoA protein activase</fullName>
    </recommendedName>
</protein>
<dbReference type="Proteomes" id="UP000178735">
    <property type="component" value="Unassembled WGS sequence"/>
</dbReference>
<dbReference type="InterPro" id="IPR051805">
    <property type="entry name" value="Dehydratase_Activator_Redct"/>
</dbReference>
<name>A0A1F7WTP3_9BACT</name>
<evidence type="ECO:0008006" key="3">
    <source>
        <dbReference type="Google" id="ProtNLM"/>
    </source>
</evidence>
<dbReference type="STRING" id="1817813.A2008_04915"/>
<sequence>MNITAARMGNLHVILTALFGKIGINYIAPPPVTARTYEIGFKLSPEQVCLPFKICIGSFVEAIEKGADTIVMAGGNGPCRFGLYGMLQEKILNDAGYRFKMMVLDQDTVLKSLRELAAVAGLGLLQILPAFRFAWKILKLSEANEKLAHYYRAHCSDKAAVDRIESGIESLLLKTSTHRQADKLSRDLKNYYRTELKTDVDAREIIKIGILGEIYMMLDPEANMNINRRLGYLNVWVDKTVYLSAWLLKLTSLDYFSKNSYVNQKKTAGNYITSDIGGKGVQTIASAINYAKERFDGLIHLTPFSCMPELVATTILPKVCADKGIECLYLTYDGHTSEAALVTRLEAFVDMLRMRR</sequence>
<dbReference type="Gene3D" id="3.40.50.11900">
    <property type="match status" value="1"/>
</dbReference>
<dbReference type="EMBL" id="MGFH01000078">
    <property type="protein sequence ID" value="OGM06156.1"/>
    <property type="molecule type" value="Genomic_DNA"/>
</dbReference>
<reference evidence="1 2" key="1">
    <citation type="journal article" date="2016" name="Nat. Commun.">
        <title>Thousands of microbial genomes shed light on interconnected biogeochemical processes in an aquifer system.</title>
        <authorList>
            <person name="Anantharaman K."/>
            <person name="Brown C.T."/>
            <person name="Hug L.A."/>
            <person name="Sharon I."/>
            <person name="Castelle C.J."/>
            <person name="Probst A.J."/>
            <person name="Thomas B.C."/>
            <person name="Singh A."/>
            <person name="Wilkins M.J."/>
            <person name="Karaoz U."/>
            <person name="Brodie E.L."/>
            <person name="Williams K.H."/>
            <person name="Hubbard S.S."/>
            <person name="Banfield J.F."/>
        </authorList>
    </citation>
    <scope>NUCLEOTIDE SEQUENCE [LARGE SCALE GENOMIC DNA]</scope>
</reference>
<accession>A0A1F7WTP3</accession>
<evidence type="ECO:0000313" key="1">
    <source>
        <dbReference type="EMBL" id="OGM06156.1"/>
    </source>
</evidence>
<dbReference type="PANTHER" id="PTHR32329:SF2">
    <property type="entry name" value="BIFUNCTIONAL PROTEIN [INCLUDES 2-HYDROXYACYL-COA DEHYDRATASE (N-TER) AND ITS ACTIVATOR DOMAIN (C_TERM)"/>
    <property type="match status" value="1"/>
</dbReference>
<comment type="caution">
    <text evidence="1">The sequence shown here is derived from an EMBL/GenBank/DDBJ whole genome shotgun (WGS) entry which is preliminary data.</text>
</comment>